<proteinExistence type="inferred from homology"/>
<evidence type="ECO:0000256" key="9">
    <source>
        <dbReference type="ARBA" id="ARBA00023115"/>
    </source>
</evidence>
<dbReference type="GO" id="GO:0004014">
    <property type="term" value="F:adenosylmethionine decarboxylase activity"/>
    <property type="evidence" value="ECO:0007669"/>
    <property type="project" value="UniProtKB-EC"/>
</dbReference>
<evidence type="ECO:0000256" key="8">
    <source>
        <dbReference type="ARBA" id="ARBA00023066"/>
    </source>
</evidence>
<dbReference type="FunFam" id="3.30.360.50:FF:000001">
    <property type="entry name" value="S-adenosylmethionine decarboxylase proenzyme"/>
    <property type="match status" value="1"/>
</dbReference>
<sequence length="398" mass="43587">MGLDMDSPSPPPHSPIGFEGFEKRLEITFLDAPIFKDPNGLGLRALSKAQIDSILEPACCTIVSQLSNPNFDSYVLSESSLFVYPNKIILKTCGTTKLLLSIPPILKLSNSLSLTVSRVNYSRGTFIFPDHQPAPHRNFSEEVAALNEFFSDFTTGAYVIGDPKLPTRSWHVYSAVAKCSPPMMEDQKGGVITLEMCMTGLDSEKASVFYRNSGNGNRSAREMTKESGIADIIPGHVICDFDFDPCGYSMNGIEGFAYSTIHVTPEDGFSYASYEAMGLDLDNDADEAVKLGPLVKRVLTCFCPNEFSIAVTCHGRGARLWATEGADVEGYTCQYVVKQELPGGGCVVYWSYYQSSKDERCPVLPVPAKVSWQCWKKVAEEEDEMVAGAAVRQCISSA</sequence>
<evidence type="ECO:0000256" key="11">
    <source>
        <dbReference type="ARBA" id="ARBA00023239"/>
    </source>
</evidence>
<dbReference type="PANTHER" id="PTHR11570:SF0">
    <property type="entry name" value="S-ADENOSYLMETHIONINE DECARBOXYLASE PROENZYME"/>
    <property type="match status" value="1"/>
</dbReference>
<dbReference type="GO" id="GO:0008295">
    <property type="term" value="P:spermidine biosynthetic process"/>
    <property type="evidence" value="ECO:0007669"/>
    <property type="project" value="UniProtKB-KW"/>
</dbReference>
<keyword evidence="12" id="KW-0704">Schiff base</keyword>
<comment type="caution">
    <text evidence="15">The sequence shown here is derived from an EMBL/GenBank/DDBJ whole genome shotgun (WGS) entry which is preliminary data.</text>
</comment>
<name>A0A1R3JUS9_COCAP</name>
<dbReference type="OMA" id="RNWHIYS"/>
<dbReference type="GO" id="GO:0099402">
    <property type="term" value="P:plant organ development"/>
    <property type="evidence" value="ECO:0007669"/>
    <property type="project" value="UniProtKB-ARBA"/>
</dbReference>
<evidence type="ECO:0000313" key="16">
    <source>
        <dbReference type="Proteomes" id="UP000188268"/>
    </source>
</evidence>
<dbReference type="InterPro" id="IPR001985">
    <property type="entry name" value="S-AdoMet_decarboxylase_euk"/>
</dbReference>
<evidence type="ECO:0000256" key="14">
    <source>
        <dbReference type="ARBA" id="ARBA00048112"/>
    </source>
</evidence>
<keyword evidence="9" id="KW-0620">Polyamine biosynthesis</keyword>
<dbReference type="EC" id="4.1.1.50" evidence="4"/>
<dbReference type="PROSITE" id="PS01336">
    <property type="entry name" value="ADOMETDC"/>
    <property type="match status" value="1"/>
</dbReference>
<comment type="pathway">
    <text evidence="2">Amine and polyamine biosynthesis; S-adenosylmethioninamine biosynthesis; S-adenosylmethioninamine from S-adenosyl-L-methionine: step 1/1.</text>
</comment>
<evidence type="ECO:0000256" key="5">
    <source>
        <dbReference type="ARBA" id="ARBA00022691"/>
    </source>
</evidence>
<evidence type="ECO:0000256" key="6">
    <source>
        <dbReference type="ARBA" id="ARBA00022793"/>
    </source>
</evidence>
<dbReference type="AlphaFoldDB" id="A0A1R3JUS9"/>
<dbReference type="NCBIfam" id="TIGR00535">
    <property type="entry name" value="SAM_DCase"/>
    <property type="match status" value="1"/>
</dbReference>
<dbReference type="EMBL" id="AWWV01007050">
    <property type="protein sequence ID" value="OMO98605.1"/>
    <property type="molecule type" value="Genomic_DNA"/>
</dbReference>
<evidence type="ECO:0000256" key="13">
    <source>
        <dbReference type="ARBA" id="ARBA00023317"/>
    </source>
</evidence>
<dbReference type="Gene3D" id="3.30.360.50">
    <property type="entry name" value="S-adenosylmethionine decarboxylase"/>
    <property type="match status" value="1"/>
</dbReference>
<dbReference type="FunFam" id="3.60.90.10:FF:000002">
    <property type="entry name" value="S-adenosylmethionine decarboxylase proenzyme"/>
    <property type="match status" value="1"/>
</dbReference>
<dbReference type="GO" id="GO:0006597">
    <property type="term" value="P:spermine biosynthetic process"/>
    <property type="evidence" value="ECO:0007669"/>
    <property type="project" value="InterPro"/>
</dbReference>
<evidence type="ECO:0000256" key="12">
    <source>
        <dbReference type="ARBA" id="ARBA00023270"/>
    </source>
</evidence>
<accession>A0A1R3JUS9</accession>
<keyword evidence="5" id="KW-0949">S-adenosyl-L-methionine</keyword>
<keyword evidence="16" id="KW-1185">Reference proteome</keyword>
<dbReference type="Gramene" id="OMO98605">
    <property type="protein sequence ID" value="OMO98605"/>
    <property type="gene ID" value="CCACVL1_04153"/>
</dbReference>
<evidence type="ECO:0000256" key="7">
    <source>
        <dbReference type="ARBA" id="ARBA00022813"/>
    </source>
</evidence>
<protein>
    <recommendedName>
        <fullName evidence="4">adenosylmethionine decarboxylase</fullName>
        <ecNumber evidence="4">4.1.1.50</ecNumber>
    </recommendedName>
</protein>
<keyword evidence="10" id="KW-0865">Zymogen</keyword>
<reference evidence="15 16" key="1">
    <citation type="submission" date="2013-09" db="EMBL/GenBank/DDBJ databases">
        <title>Corchorus capsularis genome sequencing.</title>
        <authorList>
            <person name="Alam M."/>
            <person name="Haque M.S."/>
            <person name="Islam M.S."/>
            <person name="Emdad E.M."/>
            <person name="Islam M.M."/>
            <person name="Ahmed B."/>
            <person name="Halim A."/>
            <person name="Hossen Q.M.M."/>
            <person name="Hossain M.Z."/>
            <person name="Ahmed R."/>
            <person name="Khan M.M."/>
            <person name="Islam R."/>
            <person name="Rashid M.M."/>
            <person name="Khan S.A."/>
            <person name="Rahman M.S."/>
            <person name="Alam M."/>
        </authorList>
    </citation>
    <scope>NUCLEOTIDE SEQUENCE [LARGE SCALE GENOMIC DNA]</scope>
    <source>
        <strain evidence="16">cv. CVL-1</strain>
        <tissue evidence="15">Whole seedling</tissue>
    </source>
</reference>
<evidence type="ECO:0000313" key="15">
    <source>
        <dbReference type="EMBL" id="OMO98605.1"/>
    </source>
</evidence>
<dbReference type="Pfam" id="PF01536">
    <property type="entry name" value="SAM_decarbox"/>
    <property type="match status" value="1"/>
</dbReference>
<dbReference type="OrthoDB" id="1068353at2759"/>
<keyword evidence="13" id="KW-0670">Pyruvate</keyword>
<dbReference type="Gene3D" id="3.60.90.10">
    <property type="entry name" value="S-adenosylmethionine decarboxylase"/>
    <property type="match status" value="1"/>
</dbReference>
<keyword evidence="11" id="KW-0456">Lyase</keyword>
<evidence type="ECO:0000256" key="1">
    <source>
        <dbReference type="ARBA" id="ARBA00001928"/>
    </source>
</evidence>
<dbReference type="InterPro" id="IPR016067">
    <property type="entry name" value="S-AdoMet_deCO2ase_core"/>
</dbReference>
<dbReference type="Proteomes" id="UP000188268">
    <property type="component" value="Unassembled WGS sequence"/>
</dbReference>
<evidence type="ECO:0000256" key="4">
    <source>
        <dbReference type="ARBA" id="ARBA00012357"/>
    </source>
</evidence>
<evidence type="ECO:0000256" key="10">
    <source>
        <dbReference type="ARBA" id="ARBA00023145"/>
    </source>
</evidence>
<evidence type="ECO:0000256" key="3">
    <source>
        <dbReference type="ARBA" id="ARBA00008466"/>
    </source>
</evidence>
<keyword evidence="7" id="KW-0068">Autocatalytic cleavage</keyword>
<comment type="similarity">
    <text evidence="3">Belongs to the eukaryotic AdoMetDC family.</text>
</comment>
<comment type="cofactor">
    <cofactor evidence="1">
        <name>pyruvate</name>
        <dbReference type="ChEBI" id="CHEBI:15361"/>
    </cofactor>
</comment>
<gene>
    <name evidence="15" type="ORF">CCACVL1_04153</name>
</gene>
<dbReference type="InterPro" id="IPR018166">
    <property type="entry name" value="S-AdoMet_deCO2ase_CS"/>
</dbReference>
<organism evidence="15 16">
    <name type="scientific">Corchorus capsularis</name>
    <name type="common">Jute</name>
    <dbReference type="NCBI Taxonomy" id="210143"/>
    <lineage>
        <taxon>Eukaryota</taxon>
        <taxon>Viridiplantae</taxon>
        <taxon>Streptophyta</taxon>
        <taxon>Embryophyta</taxon>
        <taxon>Tracheophyta</taxon>
        <taxon>Spermatophyta</taxon>
        <taxon>Magnoliopsida</taxon>
        <taxon>eudicotyledons</taxon>
        <taxon>Gunneridae</taxon>
        <taxon>Pentapetalae</taxon>
        <taxon>rosids</taxon>
        <taxon>malvids</taxon>
        <taxon>Malvales</taxon>
        <taxon>Malvaceae</taxon>
        <taxon>Grewioideae</taxon>
        <taxon>Apeibeae</taxon>
        <taxon>Corchorus</taxon>
    </lineage>
</organism>
<keyword evidence="8" id="KW-0745">Spermidine biosynthesis</keyword>
<comment type="catalytic activity">
    <reaction evidence="14">
        <text>S-adenosyl-L-methionine + H(+) = S-adenosyl 3-(methylsulfanyl)propylamine + CO2</text>
        <dbReference type="Rhea" id="RHEA:15981"/>
        <dbReference type="ChEBI" id="CHEBI:15378"/>
        <dbReference type="ChEBI" id="CHEBI:16526"/>
        <dbReference type="ChEBI" id="CHEBI:57443"/>
        <dbReference type="ChEBI" id="CHEBI:59789"/>
        <dbReference type="EC" id="4.1.1.50"/>
    </reaction>
</comment>
<dbReference type="STRING" id="210143.A0A1R3JUS9"/>
<dbReference type="UniPathway" id="UPA00331">
    <property type="reaction ID" value="UER00451"/>
</dbReference>
<dbReference type="SUPFAM" id="SSF56276">
    <property type="entry name" value="S-adenosylmethionine decarboxylase"/>
    <property type="match status" value="1"/>
</dbReference>
<evidence type="ECO:0000256" key="2">
    <source>
        <dbReference type="ARBA" id="ARBA00004911"/>
    </source>
</evidence>
<dbReference type="InterPro" id="IPR048283">
    <property type="entry name" value="AdoMetDC-like"/>
</dbReference>
<dbReference type="GO" id="GO:0005829">
    <property type="term" value="C:cytosol"/>
    <property type="evidence" value="ECO:0007669"/>
    <property type="project" value="TreeGrafter"/>
</dbReference>
<dbReference type="PANTHER" id="PTHR11570">
    <property type="entry name" value="S-ADENOSYLMETHIONINE DECARBOXYLASE"/>
    <property type="match status" value="1"/>
</dbReference>
<keyword evidence="6" id="KW-0210">Decarboxylase</keyword>